<dbReference type="STRING" id="716816.BST96_15005"/>
<sequence length="251" mass="26950">MITLDYSNKVVLITGAGGGMGRLAAEKFAEAGASLALSDINYDNLKSLQDTLPVECFIGQCNVANPEEIERFTEQAYQHFGRIDVAINNAGILHPQNKLADIAIDDIDSQLTINGRGVFLSMKYELQKMQQQGSGVILNMSSAAGIFGAPGASAYAAAKHAVTGMTRSAGLEYARYGIRVNCLCPSFIDSPMVDEFDKNSSVKKDRLAAANPMKRLGTMDEVVNTMLWVCSDYNSYMNGQAIAIDGGLTAL</sequence>
<organism evidence="3 4">
    <name type="scientific">Oceanicoccus sagamiensis</name>
    <dbReference type="NCBI Taxonomy" id="716816"/>
    <lineage>
        <taxon>Bacteria</taxon>
        <taxon>Pseudomonadati</taxon>
        <taxon>Pseudomonadota</taxon>
        <taxon>Gammaproteobacteria</taxon>
        <taxon>Cellvibrionales</taxon>
        <taxon>Spongiibacteraceae</taxon>
        <taxon>Oceanicoccus</taxon>
    </lineage>
</organism>
<protein>
    <recommendedName>
        <fullName evidence="5">Oxidoreductase</fullName>
    </recommendedName>
</protein>
<dbReference type="InterPro" id="IPR002347">
    <property type="entry name" value="SDR_fam"/>
</dbReference>
<dbReference type="PROSITE" id="PS00061">
    <property type="entry name" value="ADH_SHORT"/>
    <property type="match status" value="1"/>
</dbReference>
<evidence type="ECO:0000256" key="2">
    <source>
        <dbReference type="ARBA" id="ARBA00023002"/>
    </source>
</evidence>
<proteinExistence type="inferred from homology"/>
<name>A0A1X9NB91_9GAMM</name>
<dbReference type="Gene3D" id="3.40.50.720">
    <property type="entry name" value="NAD(P)-binding Rossmann-like Domain"/>
    <property type="match status" value="1"/>
</dbReference>
<keyword evidence="2" id="KW-0560">Oxidoreductase</keyword>
<keyword evidence="4" id="KW-1185">Reference proteome</keyword>
<dbReference type="SUPFAM" id="SSF51735">
    <property type="entry name" value="NAD(P)-binding Rossmann-fold domains"/>
    <property type="match status" value="1"/>
</dbReference>
<dbReference type="InterPro" id="IPR020904">
    <property type="entry name" value="Sc_DH/Rdtase_CS"/>
</dbReference>
<dbReference type="OrthoDB" id="9786435at2"/>
<gene>
    <name evidence="3" type="ORF">BST96_15005</name>
</gene>
<dbReference type="EMBL" id="CP019343">
    <property type="protein sequence ID" value="ARN75308.1"/>
    <property type="molecule type" value="Genomic_DNA"/>
</dbReference>
<dbReference type="KEGG" id="osg:BST96_15005"/>
<dbReference type="Proteomes" id="UP000193450">
    <property type="component" value="Chromosome"/>
</dbReference>
<dbReference type="InterPro" id="IPR036291">
    <property type="entry name" value="NAD(P)-bd_dom_sf"/>
</dbReference>
<evidence type="ECO:0000313" key="4">
    <source>
        <dbReference type="Proteomes" id="UP000193450"/>
    </source>
</evidence>
<dbReference type="FunFam" id="3.40.50.720:FF:000084">
    <property type="entry name" value="Short-chain dehydrogenase reductase"/>
    <property type="match status" value="1"/>
</dbReference>
<dbReference type="PRINTS" id="PR00081">
    <property type="entry name" value="GDHRDH"/>
</dbReference>
<dbReference type="RefSeq" id="WP_085759482.1">
    <property type="nucleotide sequence ID" value="NZ_CP019343.1"/>
</dbReference>
<dbReference type="PANTHER" id="PTHR24321">
    <property type="entry name" value="DEHYDROGENASES, SHORT CHAIN"/>
    <property type="match status" value="1"/>
</dbReference>
<dbReference type="Pfam" id="PF13561">
    <property type="entry name" value="adh_short_C2"/>
    <property type="match status" value="1"/>
</dbReference>
<dbReference type="AlphaFoldDB" id="A0A1X9NB91"/>
<dbReference type="GO" id="GO:0016491">
    <property type="term" value="F:oxidoreductase activity"/>
    <property type="evidence" value="ECO:0007669"/>
    <property type="project" value="UniProtKB-KW"/>
</dbReference>
<evidence type="ECO:0000313" key="3">
    <source>
        <dbReference type="EMBL" id="ARN75308.1"/>
    </source>
</evidence>
<comment type="similarity">
    <text evidence="1">Belongs to the short-chain dehydrogenases/reductases (SDR) family.</text>
</comment>
<reference evidence="3 4" key="1">
    <citation type="submission" date="2016-11" db="EMBL/GenBank/DDBJ databases">
        <title>Trade-off between light-utilization and light-protection in marine flavobacteria.</title>
        <authorList>
            <person name="Kumagai Y."/>
        </authorList>
    </citation>
    <scope>NUCLEOTIDE SEQUENCE [LARGE SCALE GENOMIC DNA]</scope>
    <source>
        <strain evidence="3 4">NBRC 107125</strain>
    </source>
</reference>
<dbReference type="CDD" id="cd05233">
    <property type="entry name" value="SDR_c"/>
    <property type="match status" value="1"/>
</dbReference>
<evidence type="ECO:0008006" key="5">
    <source>
        <dbReference type="Google" id="ProtNLM"/>
    </source>
</evidence>
<evidence type="ECO:0000256" key="1">
    <source>
        <dbReference type="ARBA" id="ARBA00006484"/>
    </source>
</evidence>
<accession>A0A1X9NB91</accession>
<dbReference type="PANTHER" id="PTHR24321:SF8">
    <property type="entry name" value="ESTRADIOL 17-BETA-DEHYDROGENASE 8-RELATED"/>
    <property type="match status" value="1"/>
</dbReference>
<dbReference type="PRINTS" id="PR00080">
    <property type="entry name" value="SDRFAMILY"/>
</dbReference>